<organism evidence="3">
    <name type="scientific">Jonesiaceae bacterium BS-20</name>
    <dbReference type="NCBI Taxonomy" id="3120821"/>
    <lineage>
        <taxon>Bacteria</taxon>
        <taxon>Bacillati</taxon>
        <taxon>Actinomycetota</taxon>
        <taxon>Actinomycetes</taxon>
        <taxon>Micrococcales</taxon>
        <taxon>Jonesiaceae</taxon>
    </lineage>
</organism>
<dbReference type="Gene3D" id="3.40.50.12780">
    <property type="entry name" value="N-terminal domain of ligase-like"/>
    <property type="match status" value="1"/>
</dbReference>
<sequence>MSLTSFSSSTPGQSYTQADLIQILSPNIPGFVLVQTSGSTGQPRTVVVSADALRESGAATARFFGNKHGQWLLTLPTNHIAGIQVLARSTLAGHPVIAMDLSAGFTVASFLAACAKLTQSVTFTSLVPTQLHRLLGAPAAVRDEVVAALASFEAILLGGAAAPGHLLQQCAALGITVVTTYGMSETAGGCVYNGLPLDVASVRTEDPTRPSRILISGPMLANGYLKDGKLQEFSDAFFADPNGVRWHRTNDLGVISPEGTLTVVGRADDIIISGGQNVSPNQVEQLLTGKFGLGQVCVVGVPDPTWGQRVVAVVESPDVECAVSENDLLDNVRRFVADNLDRSASPTQILVMPGFPLTESGKVDRRAVTRWASTQN</sequence>
<reference evidence="3" key="1">
    <citation type="submission" date="2024-02" db="EMBL/GenBank/DDBJ databases">
        <title>Tomenella chthoni gen. nov. sp. nov., a member of the family Jonesiaceae isolated from bat guano.</title>
        <authorList>
            <person name="Miller S.L."/>
            <person name="King J."/>
            <person name="Sankaranarayanan K."/>
            <person name="Lawson P.A."/>
        </authorList>
    </citation>
    <scope>NUCLEOTIDE SEQUENCE</scope>
    <source>
        <strain evidence="3">BS-20</strain>
    </source>
</reference>
<dbReference type="AlphaFoldDB" id="A0AAU7DR88"/>
<proteinExistence type="predicted"/>
<dbReference type="InterPro" id="IPR050237">
    <property type="entry name" value="ATP-dep_AMP-bd_enzyme"/>
</dbReference>
<dbReference type="InterPro" id="IPR025110">
    <property type="entry name" value="AMP-bd_C"/>
</dbReference>
<dbReference type="InterPro" id="IPR000873">
    <property type="entry name" value="AMP-dep_synth/lig_dom"/>
</dbReference>
<evidence type="ECO:0000259" key="2">
    <source>
        <dbReference type="Pfam" id="PF13193"/>
    </source>
</evidence>
<dbReference type="SUPFAM" id="SSF56801">
    <property type="entry name" value="Acetyl-CoA synthetase-like"/>
    <property type="match status" value="1"/>
</dbReference>
<feature type="domain" description="AMP-binding enzyme C-terminal" evidence="2">
    <location>
        <begin position="283"/>
        <end position="362"/>
    </location>
</feature>
<dbReference type="Pfam" id="PF13193">
    <property type="entry name" value="AMP-binding_C"/>
    <property type="match status" value="1"/>
</dbReference>
<feature type="domain" description="AMP-dependent synthetase/ligase" evidence="1">
    <location>
        <begin position="36"/>
        <end position="199"/>
    </location>
</feature>
<dbReference type="PANTHER" id="PTHR43767">
    <property type="entry name" value="LONG-CHAIN-FATTY-ACID--COA LIGASE"/>
    <property type="match status" value="1"/>
</dbReference>
<evidence type="ECO:0000313" key="3">
    <source>
        <dbReference type="EMBL" id="XBH20722.1"/>
    </source>
</evidence>
<dbReference type="InterPro" id="IPR042099">
    <property type="entry name" value="ANL_N_sf"/>
</dbReference>
<dbReference type="InterPro" id="IPR045851">
    <property type="entry name" value="AMP-bd_C_sf"/>
</dbReference>
<dbReference type="Pfam" id="PF00501">
    <property type="entry name" value="AMP-binding"/>
    <property type="match status" value="1"/>
</dbReference>
<evidence type="ECO:0000259" key="1">
    <source>
        <dbReference type="Pfam" id="PF00501"/>
    </source>
</evidence>
<dbReference type="PANTHER" id="PTHR43767:SF1">
    <property type="entry name" value="NONRIBOSOMAL PEPTIDE SYNTHASE PES1 (EUROFUNG)-RELATED"/>
    <property type="match status" value="1"/>
</dbReference>
<accession>A0AAU7DR88</accession>
<gene>
    <name evidence="3" type="ORF">V5R04_10840</name>
</gene>
<name>A0AAU7DR88_9MICO</name>
<dbReference type="GO" id="GO:0016878">
    <property type="term" value="F:acid-thiol ligase activity"/>
    <property type="evidence" value="ECO:0007669"/>
    <property type="project" value="UniProtKB-ARBA"/>
</dbReference>
<protein>
    <submittedName>
        <fullName evidence="3">AMP-binding protein</fullName>
    </submittedName>
</protein>
<dbReference type="EMBL" id="CP146203">
    <property type="protein sequence ID" value="XBH20722.1"/>
    <property type="molecule type" value="Genomic_DNA"/>
</dbReference>
<dbReference type="Gene3D" id="3.30.300.30">
    <property type="match status" value="1"/>
</dbReference>